<evidence type="ECO:0000256" key="4">
    <source>
        <dbReference type="ARBA" id="ARBA00023002"/>
    </source>
</evidence>
<name>A0AA39QQP4_9LECA</name>
<keyword evidence="4" id="KW-0560">Oxidoreductase</keyword>
<dbReference type="Pfam" id="PF01070">
    <property type="entry name" value="FMN_dh"/>
    <property type="match status" value="2"/>
</dbReference>
<feature type="binding site" evidence="7">
    <location>
        <position position="141"/>
    </location>
    <ligand>
        <name>FMN</name>
        <dbReference type="ChEBI" id="CHEBI:58210"/>
    </ligand>
</feature>
<sequence>MPEVQEHPKHPGGGRKYGAYQMEIYKDGLLNNKLPTVTTDPSKLQEQARKFLGIRSFNYVAGGAGESATMDANRLAFRQWKMIPRMLRNTTHRNLKTELFGHQLESPLLFAPIGVQSIFHQDKEAGVAEVANEIGVPYILSTASSTPIEDVAEANADGVRWFQLYWPQDDEITISLLRRAKSNGFTVLIVTLDTWTLGWRPADLDNAYVPFASGIGDETGFSDPVFRRKFTEKHKIEIEENILLAAREWEKAVFSGAAHTWEQLALLKKEWDGPIVLKGIQHVDDARMAVEAGVDGIVVSNHGGRQLDGAIGSLEVLPEIVDAVGDKLTVLFDSGIRTGADIIKALCLGAKGVLIGRHVCIFSFRFLFPYYRKLTSMTRPFVYGLAIGGKQGARDAVRGLLADLDQSLGLAGMRTIADCNRSMIRRVQYGGDTIANH</sequence>
<dbReference type="PANTHER" id="PTHR10578">
    <property type="entry name" value="S -2-HYDROXY-ACID OXIDASE-RELATED"/>
    <property type="match status" value="1"/>
</dbReference>
<dbReference type="FunFam" id="3.20.20.70:FF:000132">
    <property type="entry name" value="FMN dependent dehydrogenase"/>
    <property type="match status" value="1"/>
</dbReference>
<gene>
    <name evidence="9" type="ORF">JMJ35_010408</name>
</gene>
<organism evidence="9 10">
    <name type="scientific">Cladonia borealis</name>
    <dbReference type="NCBI Taxonomy" id="184061"/>
    <lineage>
        <taxon>Eukaryota</taxon>
        <taxon>Fungi</taxon>
        <taxon>Dikarya</taxon>
        <taxon>Ascomycota</taxon>
        <taxon>Pezizomycotina</taxon>
        <taxon>Lecanoromycetes</taxon>
        <taxon>OSLEUM clade</taxon>
        <taxon>Lecanoromycetidae</taxon>
        <taxon>Lecanorales</taxon>
        <taxon>Lecanorineae</taxon>
        <taxon>Cladoniaceae</taxon>
        <taxon>Cladonia</taxon>
    </lineage>
</organism>
<dbReference type="CDD" id="cd03332">
    <property type="entry name" value="LMO_FMN"/>
    <property type="match status" value="1"/>
</dbReference>
<dbReference type="Gene3D" id="3.20.20.70">
    <property type="entry name" value="Aldolase class I"/>
    <property type="match status" value="1"/>
</dbReference>
<evidence type="ECO:0000256" key="2">
    <source>
        <dbReference type="ARBA" id="ARBA00022630"/>
    </source>
</evidence>
<keyword evidence="10" id="KW-1185">Reference proteome</keyword>
<evidence type="ECO:0000259" key="8">
    <source>
        <dbReference type="PROSITE" id="PS51349"/>
    </source>
</evidence>
<dbReference type="PANTHER" id="PTHR10578:SF86">
    <property type="entry name" value="DEPENDENT DEHYDROGENASE, PUTATIVE (AFU_ORTHOLOGUE AFUA_6G02720)-RELATED"/>
    <property type="match status" value="1"/>
</dbReference>
<dbReference type="InterPro" id="IPR013785">
    <property type="entry name" value="Aldolase_TIM"/>
</dbReference>
<feature type="binding site" evidence="7">
    <location>
        <begin position="112"/>
        <end position="114"/>
    </location>
    <ligand>
        <name>FMN</name>
        <dbReference type="ChEBI" id="CHEBI:58210"/>
    </ligand>
</feature>
<dbReference type="InterPro" id="IPR008259">
    <property type="entry name" value="FMN_hydac_DH_AS"/>
</dbReference>
<dbReference type="AlphaFoldDB" id="A0AA39QQP4"/>
<keyword evidence="3 7" id="KW-0288">FMN</keyword>
<dbReference type="EMBL" id="JAFEKC020000024">
    <property type="protein sequence ID" value="KAK0507370.1"/>
    <property type="molecule type" value="Genomic_DNA"/>
</dbReference>
<dbReference type="InterPro" id="IPR000262">
    <property type="entry name" value="FMN-dep_DH"/>
</dbReference>
<dbReference type="InterPro" id="IPR037350">
    <property type="entry name" value="LMO_FMN"/>
</dbReference>
<dbReference type="InterPro" id="IPR037396">
    <property type="entry name" value="FMN_HAD"/>
</dbReference>
<comment type="cofactor">
    <cofactor evidence="1">
        <name>FMN</name>
        <dbReference type="ChEBI" id="CHEBI:58210"/>
    </cofactor>
</comment>
<feature type="binding site" evidence="7">
    <location>
        <position position="163"/>
    </location>
    <ligand>
        <name>FMN</name>
        <dbReference type="ChEBI" id="CHEBI:58210"/>
    </ligand>
</feature>
<evidence type="ECO:0000256" key="6">
    <source>
        <dbReference type="PIRSR" id="PIRSR000138-1"/>
    </source>
</evidence>
<feature type="binding site" evidence="7">
    <location>
        <position position="302"/>
    </location>
    <ligand>
        <name>glyoxylate</name>
        <dbReference type="ChEBI" id="CHEBI:36655"/>
    </ligand>
</feature>
<evidence type="ECO:0000256" key="1">
    <source>
        <dbReference type="ARBA" id="ARBA00001917"/>
    </source>
</evidence>
<dbReference type="GO" id="GO:0016491">
    <property type="term" value="F:oxidoreductase activity"/>
    <property type="evidence" value="ECO:0007669"/>
    <property type="project" value="UniProtKB-KW"/>
</dbReference>
<dbReference type="Proteomes" id="UP001166286">
    <property type="component" value="Unassembled WGS sequence"/>
</dbReference>
<keyword evidence="2 7" id="KW-0285">Flavoprotein</keyword>
<feature type="binding site" evidence="7">
    <location>
        <position position="165"/>
    </location>
    <ligand>
        <name>glyoxylate</name>
        <dbReference type="ChEBI" id="CHEBI:36655"/>
    </ligand>
</feature>
<feature type="binding site" evidence="7">
    <location>
        <position position="191"/>
    </location>
    <ligand>
        <name>FMN</name>
        <dbReference type="ChEBI" id="CHEBI:58210"/>
    </ligand>
</feature>
<evidence type="ECO:0000313" key="9">
    <source>
        <dbReference type="EMBL" id="KAK0507370.1"/>
    </source>
</evidence>
<feature type="binding site" evidence="7">
    <location>
        <position position="300"/>
    </location>
    <ligand>
        <name>FMN</name>
        <dbReference type="ChEBI" id="CHEBI:58210"/>
    </ligand>
</feature>
<feature type="binding site" evidence="7">
    <location>
        <begin position="333"/>
        <end position="337"/>
    </location>
    <ligand>
        <name>FMN</name>
        <dbReference type="ChEBI" id="CHEBI:58210"/>
    </ligand>
</feature>
<feature type="binding site" evidence="7">
    <location>
        <position position="278"/>
    </location>
    <ligand>
        <name>FMN</name>
        <dbReference type="ChEBI" id="CHEBI:58210"/>
    </ligand>
</feature>
<feature type="binding site" evidence="7">
    <location>
        <position position="305"/>
    </location>
    <ligand>
        <name>glyoxylate</name>
        <dbReference type="ChEBI" id="CHEBI:36655"/>
    </ligand>
</feature>
<dbReference type="GO" id="GO:0010181">
    <property type="term" value="F:FMN binding"/>
    <property type="evidence" value="ECO:0007669"/>
    <property type="project" value="InterPro"/>
</dbReference>
<feature type="binding site" evidence="7">
    <location>
        <position position="59"/>
    </location>
    <ligand>
        <name>glyoxylate</name>
        <dbReference type="ChEBI" id="CHEBI:36655"/>
    </ligand>
</feature>
<reference evidence="9" key="1">
    <citation type="submission" date="2023-03" db="EMBL/GenBank/DDBJ databases">
        <title>Complete genome of Cladonia borealis.</title>
        <authorList>
            <person name="Park H."/>
        </authorList>
    </citation>
    <scope>NUCLEOTIDE SEQUENCE</scope>
    <source>
        <strain evidence="9">ANT050790</strain>
    </source>
</reference>
<protein>
    <recommendedName>
        <fullName evidence="8">FMN hydroxy acid dehydrogenase domain-containing protein</fullName>
    </recommendedName>
</protein>
<feature type="binding site" evidence="7">
    <location>
        <position position="200"/>
    </location>
    <ligand>
        <name>glyoxylate</name>
        <dbReference type="ChEBI" id="CHEBI:36655"/>
    </ligand>
</feature>
<comment type="caution">
    <text evidence="9">The sequence shown here is derived from an EMBL/GenBank/DDBJ whole genome shotgun (WGS) entry which is preliminary data.</text>
</comment>
<dbReference type="SUPFAM" id="SSF51395">
    <property type="entry name" value="FMN-linked oxidoreductases"/>
    <property type="match status" value="1"/>
</dbReference>
<proteinExistence type="inferred from homology"/>
<feature type="domain" description="FMN hydroxy acid dehydrogenase" evidence="8">
    <location>
        <begin position="33"/>
        <end position="429"/>
    </location>
</feature>
<feature type="binding site" evidence="7">
    <location>
        <begin position="356"/>
        <end position="357"/>
    </location>
    <ligand>
        <name>FMN</name>
        <dbReference type="ChEBI" id="CHEBI:58210"/>
    </ligand>
</feature>
<evidence type="ECO:0000256" key="7">
    <source>
        <dbReference type="PIRSR" id="PIRSR000138-2"/>
    </source>
</evidence>
<dbReference type="InterPro" id="IPR012133">
    <property type="entry name" value="Alpha-hydoxy_acid_DH_FMN"/>
</dbReference>
<dbReference type="PROSITE" id="PS00557">
    <property type="entry name" value="FMN_HYDROXY_ACID_DH_1"/>
    <property type="match status" value="1"/>
</dbReference>
<accession>A0AA39QQP4</accession>
<dbReference type="PIRSF" id="PIRSF000138">
    <property type="entry name" value="Al-hdrx_acd_dh"/>
    <property type="match status" value="1"/>
</dbReference>
<evidence type="ECO:0000256" key="3">
    <source>
        <dbReference type="ARBA" id="ARBA00022643"/>
    </source>
</evidence>
<evidence type="ECO:0000313" key="10">
    <source>
        <dbReference type="Proteomes" id="UP001166286"/>
    </source>
</evidence>
<evidence type="ECO:0000256" key="5">
    <source>
        <dbReference type="ARBA" id="ARBA00024042"/>
    </source>
</evidence>
<dbReference type="PROSITE" id="PS51349">
    <property type="entry name" value="FMN_HYDROXY_ACID_DH_2"/>
    <property type="match status" value="1"/>
</dbReference>
<feature type="active site" description="Proton acceptor" evidence="6">
    <location>
        <position position="302"/>
    </location>
</feature>
<comment type="similarity">
    <text evidence="5">Belongs to the FMN-dependent alpha-hydroxy acid dehydrogenase family.</text>
</comment>